<organism evidence="1 2">
    <name type="scientific">Aspergillus aculeatinus CBS 121060</name>
    <dbReference type="NCBI Taxonomy" id="1448322"/>
    <lineage>
        <taxon>Eukaryota</taxon>
        <taxon>Fungi</taxon>
        <taxon>Dikarya</taxon>
        <taxon>Ascomycota</taxon>
        <taxon>Pezizomycotina</taxon>
        <taxon>Eurotiomycetes</taxon>
        <taxon>Eurotiomycetidae</taxon>
        <taxon>Eurotiales</taxon>
        <taxon>Aspergillaceae</taxon>
        <taxon>Aspergillus</taxon>
        <taxon>Aspergillus subgen. Circumdati</taxon>
    </lineage>
</organism>
<keyword evidence="2" id="KW-1185">Reference proteome</keyword>
<accession>A0ACD1GS21</accession>
<protein>
    <submittedName>
        <fullName evidence="1">Uncharacterized protein</fullName>
    </submittedName>
</protein>
<dbReference type="Proteomes" id="UP000249661">
    <property type="component" value="Unassembled WGS sequence"/>
</dbReference>
<name>A0ACD1GS21_9EURO</name>
<evidence type="ECO:0000313" key="2">
    <source>
        <dbReference type="Proteomes" id="UP000249661"/>
    </source>
</evidence>
<evidence type="ECO:0000313" key="1">
    <source>
        <dbReference type="EMBL" id="RAH64164.1"/>
    </source>
</evidence>
<gene>
    <name evidence="1" type="ORF">BO66DRAFT_444327</name>
</gene>
<dbReference type="EMBL" id="KZ825020">
    <property type="protein sequence ID" value="RAH64164.1"/>
    <property type="molecule type" value="Genomic_DNA"/>
</dbReference>
<sequence>MLLGGRVGDHVVVAVDIMVAGHAADVDGRATAACGMTNLGNLGRGDIGGRDLGRWGVDDLCPVGDAAMGVGKAGVGVRNAAVGVGKAAVGVGGLDAIGKGARDCGDVFTTVSFSVLESMR</sequence>
<reference evidence="1" key="1">
    <citation type="submission" date="2018-02" db="EMBL/GenBank/DDBJ databases">
        <title>The genomes of Aspergillus section Nigri reveals drivers in fungal speciation.</title>
        <authorList>
            <consortium name="DOE Joint Genome Institute"/>
            <person name="Vesth T.C."/>
            <person name="Nybo J."/>
            <person name="Theobald S."/>
            <person name="Brandl J."/>
            <person name="Frisvad J.C."/>
            <person name="Nielsen K.F."/>
            <person name="Lyhne E.K."/>
            <person name="Kogle M.E."/>
            <person name="Kuo A."/>
            <person name="Riley R."/>
            <person name="Clum A."/>
            <person name="Nolan M."/>
            <person name="Lipzen A."/>
            <person name="Salamov A."/>
            <person name="Henrissat B."/>
            <person name="Wiebenga A."/>
            <person name="De vries R.P."/>
            <person name="Grigoriev I.V."/>
            <person name="Mortensen U.H."/>
            <person name="Andersen M.R."/>
            <person name="Baker S.E."/>
        </authorList>
    </citation>
    <scope>NUCLEOTIDE SEQUENCE</scope>
    <source>
        <strain evidence="1">CBS 121060</strain>
    </source>
</reference>
<proteinExistence type="predicted"/>